<evidence type="ECO:0000313" key="3">
    <source>
        <dbReference type="Proteomes" id="UP001347796"/>
    </source>
</evidence>
<evidence type="ECO:0008006" key="4">
    <source>
        <dbReference type="Google" id="ProtNLM"/>
    </source>
</evidence>
<sequence>MATIAPINTPKFNWESSDRETEWRRLKLICNVLFRGPLKDEDDDVKCGFLINWMGPDGAEVYSTWQLTNEEKSDVNIHFEKFEAHLKPQTNFRLARFRFRHMKRGKDQSIEAFVAELKLIIKDCQYGEGEQQIIDALIFGSNNTRVQAKLLEDTDPNLTLQKAIEKAKSIEATQRQLSGITGIIRTDEERVNSMKHQGQRCSYCGTFHKRGECPAYGGICKKCHKKNHWANVCISKETEDRDKKKRNRSKYKKKKINSVKEKTSTDEDTETMYYYSVDS</sequence>
<comment type="caution">
    <text evidence="2">The sequence shown here is derived from an EMBL/GenBank/DDBJ whole genome shotgun (WGS) entry which is preliminary data.</text>
</comment>
<accession>A0AAN8JJL6</accession>
<evidence type="ECO:0000313" key="2">
    <source>
        <dbReference type="EMBL" id="KAK6175028.1"/>
    </source>
</evidence>
<feature type="region of interest" description="Disordered" evidence="1">
    <location>
        <begin position="238"/>
        <end position="267"/>
    </location>
</feature>
<feature type="compositionally biased region" description="Basic residues" evidence="1">
    <location>
        <begin position="243"/>
        <end position="257"/>
    </location>
</feature>
<gene>
    <name evidence="2" type="ORF">SNE40_013569</name>
</gene>
<proteinExistence type="predicted"/>
<dbReference type="AlphaFoldDB" id="A0AAN8JJL6"/>
<reference evidence="2 3" key="1">
    <citation type="submission" date="2024-01" db="EMBL/GenBank/DDBJ databases">
        <title>The genome of the rayed Mediterranean limpet Patella caerulea (Linnaeus, 1758).</title>
        <authorList>
            <person name="Anh-Thu Weber A."/>
            <person name="Halstead-Nussloch G."/>
        </authorList>
    </citation>
    <scope>NUCLEOTIDE SEQUENCE [LARGE SCALE GENOMIC DNA]</scope>
    <source>
        <strain evidence="2">AATW-2023a</strain>
        <tissue evidence="2">Whole specimen</tissue>
    </source>
</reference>
<dbReference type="PANTHER" id="PTHR33198">
    <property type="entry name" value="ANK_REP_REGION DOMAIN-CONTAINING PROTEIN-RELATED"/>
    <property type="match status" value="1"/>
</dbReference>
<protein>
    <recommendedName>
        <fullName evidence="4">Gag protein</fullName>
    </recommendedName>
</protein>
<dbReference type="EMBL" id="JAZGQO010000010">
    <property type="protein sequence ID" value="KAK6175028.1"/>
    <property type="molecule type" value="Genomic_DNA"/>
</dbReference>
<name>A0AAN8JJL6_PATCE</name>
<keyword evidence="3" id="KW-1185">Reference proteome</keyword>
<organism evidence="2 3">
    <name type="scientific">Patella caerulea</name>
    <name type="common">Rayed Mediterranean limpet</name>
    <dbReference type="NCBI Taxonomy" id="87958"/>
    <lineage>
        <taxon>Eukaryota</taxon>
        <taxon>Metazoa</taxon>
        <taxon>Spiralia</taxon>
        <taxon>Lophotrochozoa</taxon>
        <taxon>Mollusca</taxon>
        <taxon>Gastropoda</taxon>
        <taxon>Patellogastropoda</taxon>
        <taxon>Patelloidea</taxon>
        <taxon>Patellidae</taxon>
        <taxon>Patella</taxon>
    </lineage>
</organism>
<evidence type="ECO:0000256" key="1">
    <source>
        <dbReference type="SAM" id="MobiDB-lite"/>
    </source>
</evidence>
<dbReference type="PANTHER" id="PTHR33198:SF20">
    <property type="entry name" value="RETROTRANSPOSON GAG DOMAIN-CONTAINING PROTEIN"/>
    <property type="match status" value="1"/>
</dbReference>
<dbReference type="Proteomes" id="UP001347796">
    <property type="component" value="Unassembled WGS sequence"/>
</dbReference>